<dbReference type="EMBL" id="UYYA01004446">
    <property type="protein sequence ID" value="VDM61890.1"/>
    <property type="molecule type" value="Genomic_DNA"/>
</dbReference>
<dbReference type="PROSITE" id="PS00028">
    <property type="entry name" value="ZINC_FINGER_C2H2_1"/>
    <property type="match status" value="1"/>
</dbReference>
<evidence type="ECO:0000313" key="2">
    <source>
        <dbReference type="EMBL" id="VDM61890.1"/>
    </source>
</evidence>
<sequence>MNTLEIHYLAQMRTTLTTAQSEDGTGIAYSASLSIAGPSLANQEISTQTNSRVPVMVRSRVFIRRIANALITRGDLIALVKPFGNVLGLIHFKPKYLRCISCGGRFKSAWALLHHLTEFHRMVLFKVEEEQEPKSVKVSLLNTFKTAAFFFLLSWRRDQRA</sequence>
<evidence type="ECO:0000313" key="4">
    <source>
        <dbReference type="WBParaSite" id="ACOC_0001030401-mRNA-1"/>
    </source>
</evidence>
<accession>A0A0R3PW31</accession>
<dbReference type="AlphaFoldDB" id="A0A0R3PW31"/>
<dbReference type="OrthoDB" id="6730379at2759"/>
<keyword evidence="3" id="KW-1185">Reference proteome</keyword>
<proteinExistence type="predicted"/>
<dbReference type="Proteomes" id="UP000267027">
    <property type="component" value="Unassembled WGS sequence"/>
</dbReference>
<protein>
    <submittedName>
        <fullName evidence="4">C2H2-type domain-containing protein</fullName>
    </submittedName>
</protein>
<name>A0A0R3PW31_ANGCS</name>
<dbReference type="InterPro" id="IPR013087">
    <property type="entry name" value="Znf_C2H2_type"/>
</dbReference>
<gene>
    <name evidence="2" type="ORF">ACOC_LOCUS10305</name>
</gene>
<dbReference type="WBParaSite" id="ACOC_0001030401-mRNA-1">
    <property type="protein sequence ID" value="ACOC_0001030401-mRNA-1"/>
    <property type="gene ID" value="ACOC_0001030401"/>
</dbReference>
<dbReference type="STRING" id="334426.A0A0R3PW31"/>
<organism evidence="4">
    <name type="scientific">Angiostrongylus costaricensis</name>
    <name type="common">Nematode worm</name>
    <dbReference type="NCBI Taxonomy" id="334426"/>
    <lineage>
        <taxon>Eukaryota</taxon>
        <taxon>Metazoa</taxon>
        <taxon>Ecdysozoa</taxon>
        <taxon>Nematoda</taxon>
        <taxon>Chromadorea</taxon>
        <taxon>Rhabditida</taxon>
        <taxon>Rhabditina</taxon>
        <taxon>Rhabditomorpha</taxon>
        <taxon>Strongyloidea</taxon>
        <taxon>Metastrongylidae</taxon>
        <taxon>Angiostrongylus</taxon>
    </lineage>
</organism>
<evidence type="ECO:0000313" key="3">
    <source>
        <dbReference type="Proteomes" id="UP000267027"/>
    </source>
</evidence>
<feature type="domain" description="C2H2-type" evidence="1">
    <location>
        <begin position="99"/>
        <end position="120"/>
    </location>
</feature>
<reference evidence="2 3" key="2">
    <citation type="submission" date="2018-11" db="EMBL/GenBank/DDBJ databases">
        <authorList>
            <consortium name="Pathogen Informatics"/>
        </authorList>
    </citation>
    <scope>NUCLEOTIDE SEQUENCE [LARGE SCALE GENOMIC DNA]</scope>
    <source>
        <strain evidence="2 3">Costa Rica</strain>
    </source>
</reference>
<evidence type="ECO:0000259" key="1">
    <source>
        <dbReference type="PROSITE" id="PS00028"/>
    </source>
</evidence>
<reference evidence="4" key="1">
    <citation type="submission" date="2017-02" db="UniProtKB">
        <authorList>
            <consortium name="WormBaseParasite"/>
        </authorList>
    </citation>
    <scope>IDENTIFICATION</scope>
</reference>